<feature type="compositionally biased region" description="Basic residues" evidence="1">
    <location>
        <begin position="323"/>
        <end position="332"/>
    </location>
</feature>
<dbReference type="AlphaFoldDB" id="A0A0G1QBI5"/>
<dbReference type="Proteomes" id="UP000033999">
    <property type="component" value="Unassembled WGS sequence"/>
</dbReference>
<keyword evidence="2" id="KW-1133">Transmembrane helix</keyword>
<evidence type="ECO:0000256" key="2">
    <source>
        <dbReference type="SAM" id="Phobius"/>
    </source>
</evidence>
<feature type="region of interest" description="Disordered" evidence="1">
    <location>
        <begin position="297"/>
        <end position="332"/>
    </location>
</feature>
<keyword evidence="2" id="KW-0812">Transmembrane</keyword>
<comment type="caution">
    <text evidence="4">The sequence shown here is derived from an EMBL/GenBank/DDBJ whole genome shotgun (WGS) entry which is preliminary data.</text>
</comment>
<dbReference type="Pfam" id="PF01145">
    <property type="entry name" value="Band_7"/>
    <property type="match status" value="1"/>
</dbReference>
<sequence>MIDSRGYVKGTVVTLGGGLLTMYLVKWLGVWLLNPLAGKLLAFITFLAWILYFGVNGFWQIPVGLRAIGLWLGERVDGLIFLEGWIWNWPKPFGGIVIADTRDKPLEIPLTEVLTADNVPVDVDTALQTQISDVNKYFNAKNPEESLTNAIISDIRASISHYQSDTVAQEKEAISDALKNGKGADGSPLERILLQAIIGSPDEWGITVTKVRVQRIRIPKELEEARTRVKVAEASQQRETAEGIAELTEAKNVATQMEVYIKAGVLPAQAAVMAQSERGKATRVVIDGNAKPIEQAGALAGGLLNNANPSQSQPPSADPNANSKRKRRRNNS</sequence>
<gene>
    <name evidence="4" type="ORF">UX10_C0041G0005</name>
</gene>
<accession>A0A0G1QBI5</accession>
<dbReference type="SUPFAM" id="SSF117892">
    <property type="entry name" value="Band 7/SPFH domain"/>
    <property type="match status" value="1"/>
</dbReference>
<evidence type="ECO:0000256" key="1">
    <source>
        <dbReference type="SAM" id="MobiDB-lite"/>
    </source>
</evidence>
<proteinExistence type="predicted"/>
<evidence type="ECO:0000313" key="5">
    <source>
        <dbReference type="Proteomes" id="UP000033999"/>
    </source>
</evidence>
<name>A0A0G1QBI5_9BACT</name>
<reference evidence="4 5" key="1">
    <citation type="journal article" date="2015" name="Nature">
        <title>rRNA introns, odd ribosomes, and small enigmatic genomes across a large radiation of phyla.</title>
        <authorList>
            <person name="Brown C.T."/>
            <person name="Hug L.A."/>
            <person name="Thomas B.C."/>
            <person name="Sharon I."/>
            <person name="Castelle C.J."/>
            <person name="Singh A."/>
            <person name="Wilkins M.J."/>
            <person name="Williams K.H."/>
            <person name="Banfield J.F."/>
        </authorList>
    </citation>
    <scope>NUCLEOTIDE SEQUENCE [LARGE SCALE GENOMIC DNA]</scope>
</reference>
<evidence type="ECO:0000313" key="4">
    <source>
        <dbReference type="EMBL" id="KKU06030.1"/>
    </source>
</evidence>
<feature type="domain" description="Band 7" evidence="3">
    <location>
        <begin position="56"/>
        <end position="230"/>
    </location>
</feature>
<feature type="transmembrane region" description="Helical" evidence="2">
    <location>
        <begin position="40"/>
        <end position="59"/>
    </location>
</feature>
<dbReference type="InterPro" id="IPR001107">
    <property type="entry name" value="Band_7"/>
</dbReference>
<protein>
    <recommendedName>
        <fullName evidence="3">Band 7 domain-containing protein</fullName>
    </recommendedName>
</protein>
<dbReference type="SMART" id="SM00244">
    <property type="entry name" value="PHB"/>
    <property type="match status" value="1"/>
</dbReference>
<dbReference type="InterPro" id="IPR050710">
    <property type="entry name" value="Band7/mec-2_domain"/>
</dbReference>
<dbReference type="Gene3D" id="3.30.479.30">
    <property type="entry name" value="Band 7 domain"/>
    <property type="match status" value="1"/>
</dbReference>
<dbReference type="EMBL" id="LCKX01000041">
    <property type="protein sequence ID" value="KKU06030.1"/>
    <property type="molecule type" value="Genomic_DNA"/>
</dbReference>
<organism evidence="4 5">
    <name type="scientific">Candidatus Magasanikbacteria bacterium GW2011_GWA2_45_39</name>
    <dbReference type="NCBI Taxonomy" id="1619041"/>
    <lineage>
        <taxon>Bacteria</taxon>
        <taxon>Candidatus Magasanikiibacteriota</taxon>
    </lineage>
</organism>
<keyword evidence="2" id="KW-0472">Membrane</keyword>
<dbReference type="PANTHER" id="PTHR43327:SF10">
    <property type="entry name" value="STOMATIN-LIKE PROTEIN 2, MITOCHONDRIAL"/>
    <property type="match status" value="1"/>
</dbReference>
<feature type="compositionally biased region" description="Low complexity" evidence="1">
    <location>
        <begin position="297"/>
        <end position="308"/>
    </location>
</feature>
<dbReference type="InterPro" id="IPR036013">
    <property type="entry name" value="Band_7/SPFH_dom_sf"/>
</dbReference>
<evidence type="ECO:0000259" key="3">
    <source>
        <dbReference type="SMART" id="SM00244"/>
    </source>
</evidence>
<dbReference type="PANTHER" id="PTHR43327">
    <property type="entry name" value="STOMATIN-LIKE PROTEIN 2, MITOCHONDRIAL"/>
    <property type="match status" value="1"/>
</dbReference>
<feature type="transmembrane region" description="Helical" evidence="2">
    <location>
        <begin position="12"/>
        <end position="34"/>
    </location>
</feature>